<feature type="domain" description="UBX" evidence="2">
    <location>
        <begin position="305"/>
        <end position="360"/>
    </location>
</feature>
<organism evidence="4 5">
    <name type="scientific">Psilocybe cyanescens</name>
    <dbReference type="NCBI Taxonomy" id="93625"/>
    <lineage>
        <taxon>Eukaryota</taxon>
        <taxon>Fungi</taxon>
        <taxon>Dikarya</taxon>
        <taxon>Basidiomycota</taxon>
        <taxon>Agaricomycotina</taxon>
        <taxon>Agaricomycetes</taxon>
        <taxon>Agaricomycetidae</taxon>
        <taxon>Agaricales</taxon>
        <taxon>Agaricineae</taxon>
        <taxon>Strophariaceae</taxon>
        <taxon>Psilocybe</taxon>
    </lineage>
</organism>
<dbReference type="GO" id="GO:0061025">
    <property type="term" value="P:membrane fusion"/>
    <property type="evidence" value="ECO:0007669"/>
    <property type="project" value="TreeGrafter"/>
</dbReference>
<dbReference type="OrthoDB" id="25887at2759"/>
<dbReference type="GO" id="GO:0043161">
    <property type="term" value="P:proteasome-mediated ubiquitin-dependent protein catabolic process"/>
    <property type="evidence" value="ECO:0007669"/>
    <property type="project" value="TreeGrafter"/>
</dbReference>
<dbReference type="Gene3D" id="3.30.420.210">
    <property type="entry name" value="SEP domain"/>
    <property type="match status" value="1"/>
</dbReference>
<dbReference type="AlphaFoldDB" id="A0A409X1X0"/>
<name>A0A409X1X0_PSICY</name>
<dbReference type="GO" id="GO:0005829">
    <property type="term" value="C:cytosol"/>
    <property type="evidence" value="ECO:0007669"/>
    <property type="project" value="TreeGrafter"/>
</dbReference>
<protein>
    <recommendedName>
        <fullName evidence="6">SEP domain-containing protein</fullName>
    </recommendedName>
</protein>
<dbReference type="InterPro" id="IPR029071">
    <property type="entry name" value="Ubiquitin-like_domsf"/>
</dbReference>
<comment type="caution">
    <text evidence="4">The sequence shown here is derived from an EMBL/GenBank/DDBJ whole genome shotgun (WGS) entry which is preliminary data.</text>
</comment>
<accession>A0A409X1X0</accession>
<feature type="compositionally biased region" description="Low complexity" evidence="1">
    <location>
        <begin position="25"/>
        <end position="49"/>
    </location>
</feature>
<feature type="compositionally biased region" description="Polar residues" evidence="1">
    <location>
        <begin position="99"/>
        <end position="110"/>
    </location>
</feature>
<evidence type="ECO:0000313" key="5">
    <source>
        <dbReference type="Proteomes" id="UP000283269"/>
    </source>
</evidence>
<dbReference type="SMART" id="SM00553">
    <property type="entry name" value="SEP"/>
    <property type="match status" value="1"/>
</dbReference>
<dbReference type="Pfam" id="PF08059">
    <property type="entry name" value="SEP"/>
    <property type="match status" value="1"/>
</dbReference>
<dbReference type="InterPro" id="IPR036241">
    <property type="entry name" value="NSFL1C_SEP_dom_sf"/>
</dbReference>
<dbReference type="InParanoid" id="A0A409X1X0"/>
<feature type="domain" description="SEP" evidence="3">
    <location>
        <begin position="170"/>
        <end position="235"/>
    </location>
</feature>
<dbReference type="GO" id="GO:0043130">
    <property type="term" value="F:ubiquitin binding"/>
    <property type="evidence" value="ECO:0007669"/>
    <property type="project" value="TreeGrafter"/>
</dbReference>
<dbReference type="SUPFAM" id="SSF52047">
    <property type="entry name" value="RNI-like"/>
    <property type="match status" value="1"/>
</dbReference>
<dbReference type="PANTHER" id="PTHR23333:SF20">
    <property type="entry name" value="NSFL1 COFACTOR P47"/>
    <property type="match status" value="1"/>
</dbReference>
<dbReference type="InterPro" id="IPR001012">
    <property type="entry name" value="UBX_dom"/>
</dbReference>
<dbReference type="STRING" id="93625.A0A409X1X0"/>
<dbReference type="SUPFAM" id="SSF54236">
    <property type="entry name" value="Ubiquitin-like"/>
    <property type="match status" value="1"/>
</dbReference>
<feature type="compositionally biased region" description="Low complexity" evidence="1">
    <location>
        <begin position="122"/>
        <end position="135"/>
    </location>
</feature>
<dbReference type="GO" id="GO:0031468">
    <property type="term" value="P:nuclear membrane reassembly"/>
    <property type="evidence" value="ECO:0007669"/>
    <property type="project" value="TreeGrafter"/>
</dbReference>
<dbReference type="InterPro" id="IPR012989">
    <property type="entry name" value="SEP_domain"/>
</dbReference>
<dbReference type="SUPFAM" id="SSF102848">
    <property type="entry name" value="NSFL1 (p97 ATPase) cofactor p47, SEP domain"/>
    <property type="match status" value="1"/>
</dbReference>
<feature type="compositionally biased region" description="Polar residues" evidence="1">
    <location>
        <begin position="1"/>
        <end position="10"/>
    </location>
</feature>
<evidence type="ECO:0008006" key="6">
    <source>
        <dbReference type="Google" id="ProtNLM"/>
    </source>
</evidence>
<gene>
    <name evidence="4" type="ORF">CVT25_014051</name>
</gene>
<evidence type="ECO:0000256" key="1">
    <source>
        <dbReference type="SAM" id="MobiDB-lite"/>
    </source>
</evidence>
<feature type="region of interest" description="Disordered" evidence="1">
    <location>
        <begin position="913"/>
        <end position="933"/>
    </location>
</feature>
<dbReference type="FunFam" id="3.30.420.210:FF:000002">
    <property type="entry name" value="UBX domain-containing protein 1"/>
    <property type="match status" value="1"/>
</dbReference>
<sequence length="945" mass="103417">MADNNDSTGRTLGGDAAEPLPSSWARPAAAPRVGRVGDWSGSSPASSAPRGGGRFGTISSLGSGAGGGDRRPPQDDDDEDDDENKGAENWFAGGERSGINVQNPDRQSSVPGGDMVRDLLRRAAQAGPAPVAQARSSSAFTGGGHTLGSDDVESSYIPGLNSGEGAQEETAIRHLTFWRDGFQVEDGELMRYDDPANRQILAEINEGHAPPSILNVRNGQPVELRVNKRTEDDYVPPKGTKVFTGSGHRLGAVVPEFSAEASRSSAASMPGTFPPSVVSFSAPAGGASPSSEDRPKIATKFEVDQDKPSTSIQIRLADGTRMVARMNLTHTVGDIRNFINASRPENLTRPYTIGTTFPNQRKSSYRYIMTILASHESILLSLAPELIQAISHELNFFAVGQLRLTCKAMASLLNIQLFRTFTLEVSRNNIEKGLSKFKALSSGNHAACYAIRKLVIRSLSPSYDPNYHNSAICSLGFRPGRRIASPAPKEPPEIASAKENIDAQLLDAIASLKGVQSVEWIPGAQDSEWTHRTVMDALKHLPSLRRFKARLPNLKFALELDSLTNLQEVIMEETSQMYQEDIFESLARAVAQNPGLTSIDVSSSWRYHRVNHKFQSLHQLFKYYPTAAPPLRLRHLALKICLVRLDKITLPHLTHLTSLSLTLIEDPYVTRLPSSFSAHLQEDSAIMQERQRYGSRLDDIWKALIHAGVRLEAITVDAVPYPFLDYLASYSGLKALQLTPGGFHEGTSSDSVARQFFDITLKSHTQSLQDLQIVSLFEGLWCFGSHNVDVVSKCIRLRNLRMNIISYQLGPENEDQNPSTEEPDVMKLLLDTVVLCMPNIDSVQVAGANRESLRGARCGNASMHHFASVNKRMSKSVSSYEAPASYHRLPSLMLTSGKSLYLCEQSSYAGNGLTDGDGLKKQRPGPLKYVNTSPKKGADDYIGWH</sequence>
<dbReference type="GO" id="GO:0005634">
    <property type="term" value="C:nucleus"/>
    <property type="evidence" value="ECO:0007669"/>
    <property type="project" value="TreeGrafter"/>
</dbReference>
<proteinExistence type="predicted"/>
<dbReference type="Pfam" id="PF00789">
    <property type="entry name" value="UBX"/>
    <property type="match status" value="1"/>
</dbReference>
<dbReference type="Proteomes" id="UP000283269">
    <property type="component" value="Unassembled WGS sequence"/>
</dbReference>
<reference evidence="4 5" key="1">
    <citation type="journal article" date="2018" name="Evol. Lett.">
        <title>Horizontal gene cluster transfer increased hallucinogenic mushroom diversity.</title>
        <authorList>
            <person name="Reynolds H.T."/>
            <person name="Vijayakumar V."/>
            <person name="Gluck-Thaler E."/>
            <person name="Korotkin H.B."/>
            <person name="Matheny P.B."/>
            <person name="Slot J.C."/>
        </authorList>
    </citation>
    <scope>NUCLEOTIDE SEQUENCE [LARGE SCALE GENOMIC DNA]</scope>
    <source>
        <strain evidence="4 5">2631</strain>
    </source>
</reference>
<dbReference type="GO" id="GO:0007030">
    <property type="term" value="P:Golgi organization"/>
    <property type="evidence" value="ECO:0007669"/>
    <property type="project" value="TreeGrafter"/>
</dbReference>
<dbReference type="PANTHER" id="PTHR23333">
    <property type="entry name" value="UBX DOMAIN CONTAINING PROTEIN"/>
    <property type="match status" value="1"/>
</dbReference>
<evidence type="ECO:0000259" key="3">
    <source>
        <dbReference type="PROSITE" id="PS51399"/>
    </source>
</evidence>
<feature type="region of interest" description="Disordered" evidence="1">
    <location>
        <begin position="1"/>
        <end position="150"/>
    </location>
</feature>
<evidence type="ECO:0000259" key="2">
    <source>
        <dbReference type="PROSITE" id="PS50033"/>
    </source>
</evidence>
<dbReference type="PROSITE" id="PS51399">
    <property type="entry name" value="SEP"/>
    <property type="match status" value="1"/>
</dbReference>
<dbReference type="PROSITE" id="PS50033">
    <property type="entry name" value="UBX"/>
    <property type="match status" value="1"/>
</dbReference>
<dbReference type="GO" id="GO:0000045">
    <property type="term" value="P:autophagosome assembly"/>
    <property type="evidence" value="ECO:0007669"/>
    <property type="project" value="TreeGrafter"/>
</dbReference>
<dbReference type="CDD" id="cd01770">
    <property type="entry name" value="UBX_UBXN2"/>
    <property type="match status" value="1"/>
</dbReference>
<dbReference type="Gene3D" id="3.10.20.90">
    <property type="entry name" value="Phosphatidylinositol 3-kinase Catalytic Subunit, Chain A, domain 1"/>
    <property type="match status" value="1"/>
</dbReference>
<evidence type="ECO:0000313" key="4">
    <source>
        <dbReference type="EMBL" id="PPQ84699.1"/>
    </source>
</evidence>
<dbReference type="EMBL" id="NHYD01002828">
    <property type="protein sequence ID" value="PPQ84699.1"/>
    <property type="molecule type" value="Genomic_DNA"/>
</dbReference>
<keyword evidence="5" id="KW-1185">Reference proteome</keyword>